<sequence>MFVKEIFFLARTARHGVHDTYLENKPMKNRRAASSRDSALTSKNFDDRCNFSVGLNIDLET</sequence>
<proteinExistence type="predicted"/>
<evidence type="ECO:0000313" key="1">
    <source>
        <dbReference type="EMBL" id="KAI9922406.1"/>
    </source>
</evidence>
<dbReference type="Proteomes" id="UP001163321">
    <property type="component" value="Chromosome 1"/>
</dbReference>
<dbReference type="EMBL" id="CM047580">
    <property type="protein sequence ID" value="KAI9922406.1"/>
    <property type="molecule type" value="Genomic_DNA"/>
</dbReference>
<comment type="caution">
    <text evidence="1">The sequence shown here is derived from an EMBL/GenBank/DDBJ whole genome shotgun (WGS) entry which is preliminary data.</text>
</comment>
<name>A0ACC0WVY3_9STRA</name>
<evidence type="ECO:0000313" key="2">
    <source>
        <dbReference type="Proteomes" id="UP001163321"/>
    </source>
</evidence>
<accession>A0ACC0WVY3</accession>
<keyword evidence="2" id="KW-1185">Reference proteome</keyword>
<gene>
    <name evidence="1" type="ORF">PsorP6_001535</name>
</gene>
<protein>
    <submittedName>
        <fullName evidence="1">Uncharacterized protein</fullName>
    </submittedName>
</protein>
<organism evidence="1 2">
    <name type="scientific">Peronosclerospora sorghi</name>
    <dbReference type="NCBI Taxonomy" id="230839"/>
    <lineage>
        <taxon>Eukaryota</taxon>
        <taxon>Sar</taxon>
        <taxon>Stramenopiles</taxon>
        <taxon>Oomycota</taxon>
        <taxon>Peronosporomycetes</taxon>
        <taxon>Peronosporales</taxon>
        <taxon>Peronosporaceae</taxon>
        <taxon>Peronosclerospora</taxon>
    </lineage>
</organism>
<reference evidence="1 2" key="1">
    <citation type="journal article" date="2022" name="bioRxiv">
        <title>The genome of the oomycete Peronosclerospora sorghi, a cosmopolitan pathogen of maize and sorghum, is inflated with dispersed pseudogenes.</title>
        <authorList>
            <person name="Fletcher K."/>
            <person name="Martin F."/>
            <person name="Isakeit T."/>
            <person name="Cavanaugh K."/>
            <person name="Magill C."/>
            <person name="Michelmore R."/>
        </authorList>
    </citation>
    <scope>NUCLEOTIDE SEQUENCE [LARGE SCALE GENOMIC DNA]</scope>
    <source>
        <strain evidence="1">P6</strain>
    </source>
</reference>